<keyword evidence="4" id="KW-1185">Reference proteome</keyword>
<feature type="domain" description="SET" evidence="2">
    <location>
        <begin position="114"/>
        <end position="301"/>
    </location>
</feature>
<dbReference type="PANTHER" id="PTHR47332:SF4">
    <property type="entry name" value="SET DOMAIN-CONTAINING PROTEIN 5"/>
    <property type="match status" value="1"/>
</dbReference>
<proteinExistence type="predicted"/>
<evidence type="ECO:0000313" key="4">
    <source>
        <dbReference type="Proteomes" id="UP000717328"/>
    </source>
</evidence>
<dbReference type="SMART" id="SM00317">
    <property type="entry name" value="SET"/>
    <property type="match status" value="1"/>
</dbReference>
<evidence type="ECO:0000259" key="2">
    <source>
        <dbReference type="PROSITE" id="PS50280"/>
    </source>
</evidence>
<feature type="region of interest" description="Disordered" evidence="1">
    <location>
        <begin position="587"/>
        <end position="607"/>
    </location>
</feature>
<protein>
    <recommendedName>
        <fullName evidence="2">SET domain-containing protein</fullName>
    </recommendedName>
</protein>
<evidence type="ECO:0000313" key="3">
    <source>
        <dbReference type="EMBL" id="KAG5649876.1"/>
    </source>
</evidence>
<dbReference type="PROSITE" id="PS50280">
    <property type="entry name" value="SET"/>
    <property type="match status" value="1"/>
</dbReference>
<comment type="caution">
    <text evidence="3">The sequence shown here is derived from an EMBL/GenBank/DDBJ whole genome shotgun (WGS) entry which is preliminary data.</text>
</comment>
<gene>
    <name evidence="3" type="ORF">H0H81_001679</name>
</gene>
<feature type="compositionally biased region" description="Low complexity" evidence="1">
    <location>
        <begin position="587"/>
        <end position="605"/>
    </location>
</feature>
<dbReference type="PANTHER" id="PTHR47332">
    <property type="entry name" value="SET DOMAIN-CONTAINING PROTEIN 5"/>
    <property type="match status" value="1"/>
</dbReference>
<sequence>MKRGFLNKAKAKGSATSRAVEAAELLKLAPDSPSDIYDKPPEVKVIKLPIGKVDKSLPKDYQPKKLDIRGHDCNTVNYPSNMHVFTTLPSQPPGATLADNKDNWSECLFRGGTEKQRILSTPGFPSPIPRPPRFGRGVFATCYIMAGELAMSERALLVVPRAISVSVPPCVDATLEQVTQAHLVEHEKLLEICVGRMLPENRAALFKLHDAHTEDGSGPILGRVRTNGFSISGAKTEGAKAEGVMQRADDYGYTAVYNEMSYINHSCTPNVAHHQHAASFSGQIHALRDIKKGEEIFISYCDIANPTAQRQASLQSYGFQCTCRACSDPKSDALLAAIKANLVCETPRTAVRLAHAKKWLAQIEAMGWEELSAYGTFLLMAISSATMLGKKVEQRRYQERYEAWTGARFGKRLGFWLLPPGSLEDGPEKLDAEGLLYSTSLDRYIDLNQYDHFGIIPTFEDNGTLQTALPQSTASLDLKDIKAPIMACGDCAFPPRSSPPPDDLDSRCSHSPFSSVASLLLKTCTTTACLCTTANASLLQDCTVCIVSLTPTAAAIAAGQNVLNEFAAACTGVAGIPSLTLTIPSSTASGPTPANSATAPANTTPIQPPVVQSTVSAAGPTGKSNGAAGLGLGLGLSQVGGQGAVLVTGVLAGVVLAFV</sequence>
<reference evidence="3" key="1">
    <citation type="submission" date="2021-02" db="EMBL/GenBank/DDBJ databases">
        <authorList>
            <person name="Nieuwenhuis M."/>
            <person name="Van De Peppel L.J.J."/>
        </authorList>
    </citation>
    <scope>NUCLEOTIDE SEQUENCE</scope>
    <source>
        <strain evidence="3">D49</strain>
    </source>
</reference>
<dbReference type="Gene3D" id="2.170.270.10">
    <property type="entry name" value="SET domain"/>
    <property type="match status" value="1"/>
</dbReference>
<evidence type="ECO:0000256" key="1">
    <source>
        <dbReference type="SAM" id="MobiDB-lite"/>
    </source>
</evidence>
<reference evidence="3" key="2">
    <citation type="submission" date="2021-10" db="EMBL/GenBank/DDBJ databases">
        <title>Phylogenomics reveals ancestral predisposition of the termite-cultivated fungus Termitomyces towards a domesticated lifestyle.</title>
        <authorList>
            <person name="Auxier B."/>
            <person name="Grum-Grzhimaylo A."/>
            <person name="Cardenas M.E."/>
            <person name="Lodge J.D."/>
            <person name="Laessoe T."/>
            <person name="Pedersen O."/>
            <person name="Smith M.E."/>
            <person name="Kuyper T.W."/>
            <person name="Franco-Molano E.A."/>
            <person name="Baroni T.J."/>
            <person name="Aanen D.K."/>
        </authorList>
    </citation>
    <scope>NUCLEOTIDE SEQUENCE</scope>
    <source>
        <strain evidence="3">D49</strain>
    </source>
</reference>
<dbReference type="InterPro" id="IPR001214">
    <property type="entry name" value="SET_dom"/>
</dbReference>
<dbReference type="AlphaFoldDB" id="A0A9P7KJP8"/>
<dbReference type="InterPro" id="IPR046341">
    <property type="entry name" value="SET_dom_sf"/>
</dbReference>
<accession>A0A9P7KJP8</accession>
<dbReference type="Pfam" id="PF00856">
    <property type="entry name" value="SET"/>
    <property type="match status" value="1"/>
</dbReference>
<dbReference type="EMBL" id="JABCKI010000657">
    <property type="protein sequence ID" value="KAG5649876.1"/>
    <property type="molecule type" value="Genomic_DNA"/>
</dbReference>
<dbReference type="InterPro" id="IPR053185">
    <property type="entry name" value="SET_domain_protein"/>
</dbReference>
<dbReference type="Proteomes" id="UP000717328">
    <property type="component" value="Unassembled WGS sequence"/>
</dbReference>
<dbReference type="SUPFAM" id="SSF82199">
    <property type="entry name" value="SET domain"/>
    <property type="match status" value="1"/>
</dbReference>
<dbReference type="CDD" id="cd20071">
    <property type="entry name" value="SET_SMYD"/>
    <property type="match status" value="1"/>
</dbReference>
<name>A0A9P7KJP8_9AGAR</name>
<dbReference type="OrthoDB" id="5945798at2759"/>
<organism evidence="3 4">
    <name type="scientific">Sphagnurus paluster</name>
    <dbReference type="NCBI Taxonomy" id="117069"/>
    <lineage>
        <taxon>Eukaryota</taxon>
        <taxon>Fungi</taxon>
        <taxon>Dikarya</taxon>
        <taxon>Basidiomycota</taxon>
        <taxon>Agaricomycotina</taxon>
        <taxon>Agaricomycetes</taxon>
        <taxon>Agaricomycetidae</taxon>
        <taxon>Agaricales</taxon>
        <taxon>Tricholomatineae</taxon>
        <taxon>Lyophyllaceae</taxon>
        <taxon>Sphagnurus</taxon>
    </lineage>
</organism>